<evidence type="ECO:0000259" key="2">
    <source>
        <dbReference type="Pfam" id="PF07746"/>
    </source>
</evidence>
<dbReference type="RefSeq" id="WP_345250812.1">
    <property type="nucleotide sequence ID" value="NZ_BAABFO010000015.1"/>
</dbReference>
<reference evidence="4" key="1">
    <citation type="journal article" date="2019" name="Int. J. Syst. Evol. Microbiol.">
        <title>The Global Catalogue of Microorganisms (GCM) 10K type strain sequencing project: providing services to taxonomists for standard genome sequencing and annotation.</title>
        <authorList>
            <consortium name="The Broad Institute Genomics Platform"/>
            <consortium name="The Broad Institute Genome Sequencing Center for Infectious Disease"/>
            <person name="Wu L."/>
            <person name="Ma J."/>
        </authorList>
    </citation>
    <scope>NUCLEOTIDE SEQUENCE [LARGE SCALE GENOMIC DNA]</scope>
    <source>
        <strain evidence="4">JCM 17666</strain>
    </source>
</reference>
<keyword evidence="4" id="KW-1185">Reference proteome</keyword>
<evidence type="ECO:0000313" key="3">
    <source>
        <dbReference type="EMBL" id="GAA4336707.1"/>
    </source>
</evidence>
<dbReference type="Pfam" id="PF07746">
    <property type="entry name" value="LigA"/>
    <property type="match status" value="1"/>
</dbReference>
<accession>A0ABP8HAX1</accession>
<evidence type="ECO:0000256" key="1">
    <source>
        <dbReference type="SAM" id="MobiDB-lite"/>
    </source>
</evidence>
<dbReference type="Gene3D" id="1.10.700.10">
    <property type="entry name" value="Dioxygenase LigAB, LigA subunit"/>
    <property type="match status" value="1"/>
</dbReference>
<evidence type="ECO:0000313" key="4">
    <source>
        <dbReference type="Proteomes" id="UP001501671"/>
    </source>
</evidence>
<feature type="domain" description="Extradiol ring-cleavage dioxygenase LigAB LigA subunit" evidence="2">
    <location>
        <begin position="42"/>
        <end position="127"/>
    </location>
</feature>
<dbReference type="SUPFAM" id="SSF48076">
    <property type="entry name" value="LigA subunit of an aromatic-ring-opening dioxygenase LigAB"/>
    <property type="match status" value="1"/>
</dbReference>
<organism evidence="3 4">
    <name type="scientific">Pigmentiphaga soli</name>
    <dbReference type="NCBI Taxonomy" id="1007095"/>
    <lineage>
        <taxon>Bacteria</taxon>
        <taxon>Pseudomonadati</taxon>
        <taxon>Pseudomonadota</taxon>
        <taxon>Betaproteobacteria</taxon>
        <taxon>Burkholderiales</taxon>
        <taxon>Alcaligenaceae</taxon>
        <taxon>Pigmentiphaga</taxon>
    </lineage>
</organism>
<dbReference type="Proteomes" id="UP001501671">
    <property type="component" value="Unassembled WGS sequence"/>
</dbReference>
<dbReference type="InterPro" id="IPR036622">
    <property type="entry name" value="LigA_sf"/>
</dbReference>
<name>A0ABP8HAX1_9BURK</name>
<dbReference type="NCBIfam" id="TIGR02792">
    <property type="entry name" value="PCA_ligA"/>
    <property type="match status" value="1"/>
</dbReference>
<comment type="caution">
    <text evidence="3">The sequence shown here is derived from an EMBL/GenBank/DDBJ whole genome shotgun (WGS) entry which is preliminary data.</text>
</comment>
<sequence>MDTSNSGASAPDTGLPAHIKSIDDIPGTTVFTPEQSRRGYHLNMCCASLMREENREAFRQDERAYTERFPLTPAQREAMLARDYNAMLALGGNIYYLGKLGAYDGQSFQQLTARMTGIPEDELRKIMLAGGRSVSAFDNEERGKNHG</sequence>
<dbReference type="InterPro" id="IPR011986">
    <property type="entry name" value="Xdiol_dOase_LigA"/>
</dbReference>
<gene>
    <name evidence="3" type="ORF">GCM10023144_31460</name>
</gene>
<dbReference type="InterPro" id="IPR014159">
    <property type="entry name" value="PCA_LigA"/>
</dbReference>
<feature type="region of interest" description="Disordered" evidence="1">
    <location>
        <begin position="1"/>
        <end position="33"/>
    </location>
</feature>
<dbReference type="EMBL" id="BAABFO010000015">
    <property type="protein sequence ID" value="GAA4336707.1"/>
    <property type="molecule type" value="Genomic_DNA"/>
</dbReference>
<protein>
    <recommendedName>
        <fullName evidence="2">Extradiol ring-cleavage dioxygenase LigAB LigA subunit domain-containing protein</fullName>
    </recommendedName>
</protein>
<proteinExistence type="predicted"/>